<dbReference type="Proteomes" id="UP001583177">
    <property type="component" value="Unassembled WGS sequence"/>
</dbReference>
<feature type="compositionally biased region" description="Acidic residues" evidence="1">
    <location>
        <begin position="29"/>
        <end position="39"/>
    </location>
</feature>
<sequence length="328" mass="37461">MRSFKALAPPMTQKVTASDKRDGTSSASDSDDGDTSDPDDNGHVEDSPLQWHGDHWDELPDYESPYLSTWPGEDWLNTHFDRAECSVSNEHLLGNNTTQHWLQKLAHLRPQDFPTLKFAPLHFVSVKIPLFNDEETGDEYQIALHLSDKLVFIECPREPTPYNEQARPLVKIRYQVSPSTETTEQTPALPRFVIPLGTLLVRTKTRHPPIDNIPETEYTDYQVVLDPENDAMPLWLFCSRRMLKERHESYQGRIPQLPIFKSLMEYEEHGYDAACVLDSIHRLGDIPSFQEACEMVQRTRTIVDPVSMNATLEKMEELIGGPVSTSVT</sequence>
<dbReference type="EMBL" id="JAWRVE010000206">
    <property type="protein sequence ID" value="KAL1849123.1"/>
    <property type="molecule type" value="Genomic_DNA"/>
</dbReference>
<feature type="compositionally biased region" description="Basic and acidic residues" evidence="1">
    <location>
        <begin position="40"/>
        <end position="55"/>
    </location>
</feature>
<evidence type="ECO:0000313" key="2">
    <source>
        <dbReference type="EMBL" id="KAL1849123.1"/>
    </source>
</evidence>
<reference evidence="2 3" key="1">
    <citation type="journal article" date="2024" name="IMA Fungus">
        <title>IMA Genome - F19 : A genome assembly and annotation guide to empower mycologists, including annotated draft genome sequences of Ceratocystis pirilliformis, Diaporthe australafricana, Fusarium ophioides, Paecilomyces lecythidis, and Sporothrix stenoceras.</title>
        <authorList>
            <person name="Aylward J."/>
            <person name="Wilson A.M."/>
            <person name="Visagie C.M."/>
            <person name="Spraker J."/>
            <person name="Barnes I."/>
            <person name="Buitendag C."/>
            <person name="Ceriani C."/>
            <person name="Del Mar Angel L."/>
            <person name="du Plessis D."/>
            <person name="Fuchs T."/>
            <person name="Gasser K."/>
            <person name="Kramer D."/>
            <person name="Li W."/>
            <person name="Munsamy K."/>
            <person name="Piso A."/>
            <person name="Price J.L."/>
            <person name="Sonnekus B."/>
            <person name="Thomas C."/>
            <person name="van der Nest A."/>
            <person name="van Dijk A."/>
            <person name="van Heerden A."/>
            <person name="van Vuuren N."/>
            <person name="Yilmaz N."/>
            <person name="Duong T.A."/>
            <person name="van der Merwe N.A."/>
            <person name="Wingfield M.J."/>
            <person name="Wingfield B.D."/>
        </authorList>
    </citation>
    <scope>NUCLEOTIDE SEQUENCE [LARGE SCALE GENOMIC DNA]</scope>
    <source>
        <strain evidence="2 3">CMW 18300</strain>
    </source>
</reference>
<protein>
    <submittedName>
        <fullName evidence="2">Uncharacterized protein</fullName>
    </submittedName>
</protein>
<evidence type="ECO:0000256" key="1">
    <source>
        <dbReference type="SAM" id="MobiDB-lite"/>
    </source>
</evidence>
<evidence type="ECO:0000313" key="3">
    <source>
        <dbReference type="Proteomes" id="UP001583177"/>
    </source>
</evidence>
<feature type="region of interest" description="Disordered" evidence="1">
    <location>
        <begin position="1"/>
        <end position="55"/>
    </location>
</feature>
<organism evidence="2 3">
    <name type="scientific">Diaporthe australafricana</name>
    <dbReference type="NCBI Taxonomy" id="127596"/>
    <lineage>
        <taxon>Eukaryota</taxon>
        <taxon>Fungi</taxon>
        <taxon>Dikarya</taxon>
        <taxon>Ascomycota</taxon>
        <taxon>Pezizomycotina</taxon>
        <taxon>Sordariomycetes</taxon>
        <taxon>Sordariomycetidae</taxon>
        <taxon>Diaporthales</taxon>
        <taxon>Diaporthaceae</taxon>
        <taxon>Diaporthe</taxon>
    </lineage>
</organism>
<name>A0ABR3VZ89_9PEZI</name>
<gene>
    <name evidence="2" type="ORF">Daus18300_013372</name>
</gene>
<comment type="caution">
    <text evidence="2">The sequence shown here is derived from an EMBL/GenBank/DDBJ whole genome shotgun (WGS) entry which is preliminary data.</text>
</comment>
<accession>A0ABR3VZ89</accession>
<proteinExistence type="predicted"/>
<keyword evidence="3" id="KW-1185">Reference proteome</keyword>